<dbReference type="PANTHER" id="PTHR42852:SF1">
    <property type="entry name" value="THIOREDOXIN-LIKE PROTEIN YNEN"/>
    <property type="match status" value="1"/>
</dbReference>
<keyword evidence="1" id="KW-1015">Disulfide bond</keyword>
<evidence type="ECO:0000313" key="4">
    <source>
        <dbReference type="Proteomes" id="UP000199159"/>
    </source>
</evidence>
<dbReference type="InterPro" id="IPR017937">
    <property type="entry name" value="Thioredoxin_CS"/>
</dbReference>
<dbReference type="OrthoDB" id="25753at2"/>
<dbReference type="GO" id="GO:0016491">
    <property type="term" value="F:oxidoreductase activity"/>
    <property type="evidence" value="ECO:0007669"/>
    <property type="project" value="InterPro"/>
</dbReference>
<dbReference type="InterPro" id="IPR000866">
    <property type="entry name" value="AhpC/TSA"/>
</dbReference>
<reference evidence="4" key="1">
    <citation type="submission" date="2016-10" db="EMBL/GenBank/DDBJ databases">
        <authorList>
            <person name="Varghese N."/>
            <person name="Submissions S."/>
        </authorList>
    </citation>
    <scope>NUCLEOTIDE SEQUENCE [LARGE SCALE GENOMIC DNA]</scope>
    <source>
        <strain evidence="4">IBRC-M10078</strain>
    </source>
</reference>
<proteinExistence type="predicted"/>
<dbReference type="InterPro" id="IPR050553">
    <property type="entry name" value="Thioredoxin_ResA/DsbE_sf"/>
</dbReference>
<evidence type="ECO:0000256" key="1">
    <source>
        <dbReference type="ARBA" id="ARBA00023157"/>
    </source>
</evidence>
<dbReference type="PANTHER" id="PTHR42852">
    <property type="entry name" value="THIOL:DISULFIDE INTERCHANGE PROTEIN DSBE"/>
    <property type="match status" value="1"/>
</dbReference>
<dbReference type="PROSITE" id="PS51352">
    <property type="entry name" value="THIOREDOXIN_2"/>
    <property type="match status" value="1"/>
</dbReference>
<name>A0A1H0SRR4_9BACI</name>
<dbReference type="EMBL" id="FNJU01000003">
    <property type="protein sequence ID" value="SDP44457.1"/>
    <property type="molecule type" value="Genomic_DNA"/>
</dbReference>
<accession>A0A1H0SRR4</accession>
<gene>
    <name evidence="3" type="ORF">SAMN05216565_10386</name>
</gene>
<dbReference type="InterPro" id="IPR013766">
    <property type="entry name" value="Thioredoxin_domain"/>
</dbReference>
<organism evidence="3 4">
    <name type="scientific">Litchfieldia salsa</name>
    <dbReference type="NCBI Taxonomy" id="930152"/>
    <lineage>
        <taxon>Bacteria</taxon>
        <taxon>Bacillati</taxon>
        <taxon>Bacillota</taxon>
        <taxon>Bacilli</taxon>
        <taxon>Bacillales</taxon>
        <taxon>Bacillaceae</taxon>
        <taxon>Litchfieldia</taxon>
    </lineage>
</organism>
<dbReference type="RefSeq" id="WP_090851610.1">
    <property type="nucleotide sequence ID" value="NZ_FNJU01000003.1"/>
</dbReference>
<keyword evidence="4" id="KW-1185">Reference proteome</keyword>
<dbReference type="SUPFAM" id="SSF52833">
    <property type="entry name" value="Thioredoxin-like"/>
    <property type="match status" value="1"/>
</dbReference>
<dbReference type="GO" id="GO:0016209">
    <property type="term" value="F:antioxidant activity"/>
    <property type="evidence" value="ECO:0007669"/>
    <property type="project" value="InterPro"/>
</dbReference>
<dbReference type="STRING" id="930152.SAMN05216565_10386"/>
<dbReference type="AlphaFoldDB" id="A0A1H0SRR4"/>
<dbReference type="Proteomes" id="UP000199159">
    <property type="component" value="Unassembled WGS sequence"/>
</dbReference>
<dbReference type="CDD" id="cd02966">
    <property type="entry name" value="TlpA_like_family"/>
    <property type="match status" value="1"/>
</dbReference>
<evidence type="ECO:0000313" key="3">
    <source>
        <dbReference type="EMBL" id="SDP44457.1"/>
    </source>
</evidence>
<dbReference type="Gene3D" id="3.40.30.10">
    <property type="entry name" value="Glutaredoxin"/>
    <property type="match status" value="1"/>
</dbReference>
<dbReference type="PROSITE" id="PS00194">
    <property type="entry name" value="THIOREDOXIN_1"/>
    <property type="match status" value="1"/>
</dbReference>
<evidence type="ECO:0000259" key="2">
    <source>
        <dbReference type="PROSITE" id="PS51352"/>
    </source>
</evidence>
<protein>
    <submittedName>
        <fullName evidence="3">Peroxiredoxin</fullName>
    </submittedName>
</protein>
<dbReference type="Pfam" id="PF00578">
    <property type="entry name" value="AhpC-TSA"/>
    <property type="match status" value="1"/>
</dbReference>
<dbReference type="InterPro" id="IPR036249">
    <property type="entry name" value="Thioredoxin-like_sf"/>
</dbReference>
<feature type="domain" description="Thioredoxin" evidence="2">
    <location>
        <begin position="35"/>
        <end position="174"/>
    </location>
</feature>
<sequence>MKKTVTIIISLVLVLMIGYAIVQAMQKQKSEVTGVEVGNQAPDFELQVVDGGTIKLSELKGKKVLLNFWASWCEPCLEEMPAMQELHDHKSEDVVILAVNMTVTEKSLQNAEDFVKEHGFTFPVLLDVTNKTSSNYEVLNLPVSYFIDTNGVIYHRFPGAMSLEYMEDTLEKMD</sequence>